<dbReference type="CDD" id="cd00761">
    <property type="entry name" value="Glyco_tranf_GTA_type"/>
    <property type="match status" value="1"/>
</dbReference>
<gene>
    <name evidence="2" type="ORF">GF339_15920</name>
</gene>
<dbReference type="Proteomes" id="UP000649604">
    <property type="component" value="Unassembled WGS sequence"/>
</dbReference>
<accession>A0A9D5JXP1</accession>
<dbReference type="Pfam" id="PF00535">
    <property type="entry name" value="Glycos_transf_2"/>
    <property type="match status" value="1"/>
</dbReference>
<dbReference type="SUPFAM" id="SSF53448">
    <property type="entry name" value="Nucleotide-diphospho-sugar transferases"/>
    <property type="match status" value="1"/>
</dbReference>
<organism evidence="2 3">
    <name type="scientific">candidate division KSB3 bacterium</name>
    <dbReference type="NCBI Taxonomy" id="2044937"/>
    <lineage>
        <taxon>Bacteria</taxon>
        <taxon>candidate division KSB3</taxon>
    </lineage>
</organism>
<reference evidence="2" key="1">
    <citation type="submission" date="2019-11" db="EMBL/GenBank/DDBJ databases">
        <title>Microbial mats filling the niche in hypersaline microbial mats.</title>
        <authorList>
            <person name="Wong H.L."/>
            <person name="Macleod F.I."/>
            <person name="White R.A. III"/>
            <person name="Burns B.P."/>
        </authorList>
    </citation>
    <scope>NUCLEOTIDE SEQUENCE</scope>
    <source>
        <strain evidence="2">Rbin_158</strain>
    </source>
</reference>
<dbReference type="InterPro" id="IPR029044">
    <property type="entry name" value="Nucleotide-diphossugar_trans"/>
</dbReference>
<comment type="caution">
    <text evidence="2">The sequence shown here is derived from an EMBL/GenBank/DDBJ whole genome shotgun (WGS) entry which is preliminary data.</text>
</comment>
<evidence type="ECO:0000313" key="2">
    <source>
        <dbReference type="EMBL" id="MBD3326073.1"/>
    </source>
</evidence>
<dbReference type="PANTHER" id="PTHR43685:SF11">
    <property type="entry name" value="GLYCOSYLTRANSFERASE TAGX-RELATED"/>
    <property type="match status" value="1"/>
</dbReference>
<evidence type="ECO:0000313" key="3">
    <source>
        <dbReference type="Proteomes" id="UP000649604"/>
    </source>
</evidence>
<dbReference type="InterPro" id="IPR001173">
    <property type="entry name" value="Glyco_trans_2-like"/>
</dbReference>
<sequence>MHQGSLSVVMPNYNHGKYIARSIEAVISQSRPPDEYIILDDGSTDNSVEIIESYVQQYPSIQLVRNEQNTGAPEAIRRVVNLASGDYIYADSADDYVLPGFFEKAMQMAAQYPQAGIIFGKMIAGDTDGNELGVYGVPRWQHPLFVPPERFLREYLAVEAPEHSLCATTVYKREALENIGGFREELGSWCDTFAARAIALKDGACYLPQPVAMWTYLPESLSSSTANNPHQMLDIIARAAWLMRSSEFREYFPEEYVAQWESEYRQVIINAHIKRLRSCFQMSQTIYQRGMDGEKWHYRLLEQVYRAWTRLEQRIWVKSLKLALQRYQGDISCYHTDGSSVPSSSSTPTTT</sequence>
<name>A0A9D5JXP1_9BACT</name>
<protein>
    <submittedName>
        <fullName evidence="2">Glycosyltransferase</fullName>
    </submittedName>
</protein>
<dbReference type="InterPro" id="IPR050834">
    <property type="entry name" value="Glycosyltransf_2"/>
</dbReference>
<feature type="domain" description="Glycosyltransferase 2-like" evidence="1">
    <location>
        <begin position="7"/>
        <end position="139"/>
    </location>
</feature>
<dbReference type="EMBL" id="WJJP01000522">
    <property type="protein sequence ID" value="MBD3326073.1"/>
    <property type="molecule type" value="Genomic_DNA"/>
</dbReference>
<evidence type="ECO:0000259" key="1">
    <source>
        <dbReference type="Pfam" id="PF00535"/>
    </source>
</evidence>
<dbReference type="AlphaFoldDB" id="A0A9D5JXP1"/>
<dbReference type="PANTHER" id="PTHR43685">
    <property type="entry name" value="GLYCOSYLTRANSFERASE"/>
    <property type="match status" value="1"/>
</dbReference>
<dbReference type="Gene3D" id="3.90.550.10">
    <property type="entry name" value="Spore Coat Polysaccharide Biosynthesis Protein SpsA, Chain A"/>
    <property type="match status" value="1"/>
</dbReference>
<proteinExistence type="predicted"/>